<evidence type="ECO:0000256" key="1">
    <source>
        <dbReference type="SAM" id="Phobius"/>
    </source>
</evidence>
<organism evidence="2 3">
    <name type="scientific">Fusibacter bizertensis</name>
    <dbReference type="NCBI Taxonomy" id="1488331"/>
    <lineage>
        <taxon>Bacteria</taxon>
        <taxon>Bacillati</taxon>
        <taxon>Bacillota</taxon>
        <taxon>Clostridia</taxon>
        <taxon>Eubacteriales</taxon>
        <taxon>Eubacteriales Family XII. Incertae Sedis</taxon>
        <taxon>Fusibacter</taxon>
    </lineage>
</organism>
<comment type="caution">
    <text evidence="2">The sequence shown here is derived from an EMBL/GenBank/DDBJ whole genome shotgun (WGS) entry which is preliminary data.</text>
</comment>
<feature type="transmembrane region" description="Helical" evidence="1">
    <location>
        <begin position="20"/>
        <end position="39"/>
    </location>
</feature>
<keyword evidence="1" id="KW-0472">Membrane</keyword>
<keyword evidence="1" id="KW-0812">Transmembrane</keyword>
<accession>A0ABT6NFN9</accession>
<keyword evidence="1" id="KW-1133">Transmembrane helix</keyword>
<protein>
    <recommendedName>
        <fullName evidence="4">DUF4320 family protein</fullName>
    </recommendedName>
</protein>
<dbReference type="Proteomes" id="UP001158045">
    <property type="component" value="Unassembled WGS sequence"/>
</dbReference>
<sequence>MWKSNLLALKSEKGITEIGIVITSFFIVILLVLPLNLVIQELALLNNVSNSVQIASELTLIDMVEAINVDVLSEGEIYYGQHTINTVDKLLKDKISLTTGFVIEPINISFELLAGQSPNKIKLSFEYLYTSMILLKGKLEKEMVVTLFYELPLNR</sequence>
<evidence type="ECO:0000313" key="3">
    <source>
        <dbReference type="Proteomes" id="UP001158045"/>
    </source>
</evidence>
<keyword evidence="3" id="KW-1185">Reference proteome</keyword>
<proteinExistence type="predicted"/>
<dbReference type="RefSeq" id="WP_281095097.1">
    <property type="nucleotide sequence ID" value="NZ_JARYZI010000010.1"/>
</dbReference>
<dbReference type="EMBL" id="JARYZI010000010">
    <property type="protein sequence ID" value="MDH8679202.1"/>
    <property type="molecule type" value="Genomic_DNA"/>
</dbReference>
<evidence type="ECO:0000313" key="2">
    <source>
        <dbReference type="EMBL" id="MDH8679202.1"/>
    </source>
</evidence>
<gene>
    <name evidence="2" type="ORF">QE109_13680</name>
</gene>
<reference evidence="2 3" key="1">
    <citation type="submission" date="2023-04" db="EMBL/GenBank/DDBJ databases">
        <title>Fusibacter bizertensis strain WBS, isolated from littoral bottom sediments of the Arctic seas - biochemical and genomic analysis.</title>
        <authorList>
            <person name="Brioukhanov A.L."/>
        </authorList>
    </citation>
    <scope>NUCLEOTIDE SEQUENCE [LARGE SCALE GENOMIC DNA]</scope>
    <source>
        <strain evidence="2 3">WBS</strain>
    </source>
</reference>
<evidence type="ECO:0008006" key="4">
    <source>
        <dbReference type="Google" id="ProtNLM"/>
    </source>
</evidence>
<name>A0ABT6NFN9_9FIRM</name>